<evidence type="ECO:0000256" key="5">
    <source>
        <dbReference type="ARBA" id="ARBA00023163"/>
    </source>
</evidence>
<keyword evidence="5" id="KW-0804">Transcription</keyword>
<dbReference type="InterPro" id="IPR036390">
    <property type="entry name" value="WH_DNA-bd_sf"/>
</dbReference>
<dbReference type="GO" id="GO:0005737">
    <property type="term" value="C:cytoplasm"/>
    <property type="evidence" value="ECO:0007669"/>
    <property type="project" value="UniProtKB-SubCell"/>
</dbReference>
<dbReference type="GO" id="GO:0003700">
    <property type="term" value="F:DNA-binding transcription factor activity"/>
    <property type="evidence" value="ECO:0007669"/>
    <property type="project" value="InterPro"/>
</dbReference>
<evidence type="ECO:0000256" key="3">
    <source>
        <dbReference type="ARBA" id="ARBA00023015"/>
    </source>
</evidence>
<dbReference type="PANTHER" id="PTHR33164">
    <property type="entry name" value="TRANSCRIPTIONAL REGULATOR, MARR FAMILY"/>
    <property type="match status" value="1"/>
</dbReference>
<dbReference type="SMART" id="SM00347">
    <property type="entry name" value="HTH_MARR"/>
    <property type="match status" value="1"/>
</dbReference>
<dbReference type="CDD" id="cd00090">
    <property type="entry name" value="HTH_ARSR"/>
    <property type="match status" value="1"/>
</dbReference>
<dbReference type="PROSITE" id="PS50995">
    <property type="entry name" value="HTH_MARR_2"/>
    <property type="match status" value="1"/>
</dbReference>
<dbReference type="InterPro" id="IPR000835">
    <property type="entry name" value="HTH_MarR-typ"/>
</dbReference>
<sequence length="154" mass="17013">MVASLRIDDQMCFALYTASRTMTAAYRPLLADLGITYPQYLVMLALWEDGPSSVGQLCERLSLDSGTLSPLLKRLEATGYITRQRSMADERRVDIALTSTGSRLRERAVCIPEQMFASIDMSMEDAMGLKEALQRLTTAILAHQNSNPPAEGAH</sequence>
<dbReference type="GO" id="GO:0006950">
    <property type="term" value="P:response to stress"/>
    <property type="evidence" value="ECO:0007669"/>
    <property type="project" value="TreeGrafter"/>
</dbReference>
<dbReference type="InterPro" id="IPR039422">
    <property type="entry name" value="MarR/SlyA-like"/>
</dbReference>
<dbReference type="InterPro" id="IPR055166">
    <property type="entry name" value="Transc_reg_Sar_Rot_HTH"/>
</dbReference>
<keyword evidence="4" id="KW-0238">DNA-binding</keyword>
<dbReference type="KEGG" id="mpof:MPOR_47670"/>
<dbReference type="Gene3D" id="1.10.10.10">
    <property type="entry name" value="Winged helix-like DNA-binding domain superfamily/Winged helix DNA-binding domain"/>
    <property type="match status" value="1"/>
</dbReference>
<keyword evidence="2" id="KW-0963">Cytoplasm</keyword>
<organism evidence="7 8">
    <name type="scientific">Mycolicibacterium poriferae</name>
    <dbReference type="NCBI Taxonomy" id="39694"/>
    <lineage>
        <taxon>Bacteria</taxon>
        <taxon>Bacillati</taxon>
        <taxon>Actinomycetota</taxon>
        <taxon>Actinomycetes</taxon>
        <taxon>Mycobacteriales</taxon>
        <taxon>Mycobacteriaceae</taxon>
        <taxon>Mycolicibacterium</taxon>
    </lineage>
</organism>
<dbReference type="GO" id="GO:0003677">
    <property type="term" value="F:DNA binding"/>
    <property type="evidence" value="ECO:0007669"/>
    <property type="project" value="UniProtKB-KW"/>
</dbReference>
<dbReference type="AlphaFoldDB" id="A0A6N4VGI0"/>
<reference evidence="7 8" key="1">
    <citation type="journal article" date="2019" name="Emerg. Microbes Infect.">
        <title>Comprehensive subspecies identification of 175 nontuberculous mycobacteria species based on 7547 genomic profiles.</title>
        <authorList>
            <person name="Matsumoto Y."/>
            <person name="Kinjo T."/>
            <person name="Motooka D."/>
            <person name="Nabeya D."/>
            <person name="Jung N."/>
            <person name="Uechi K."/>
            <person name="Horii T."/>
            <person name="Iida T."/>
            <person name="Fujita J."/>
            <person name="Nakamura S."/>
        </authorList>
    </citation>
    <scope>NUCLEOTIDE SEQUENCE [LARGE SCALE GENOMIC DNA]</scope>
    <source>
        <strain evidence="7 8">JCM 12603</strain>
    </source>
</reference>
<dbReference type="SUPFAM" id="SSF46785">
    <property type="entry name" value="Winged helix' DNA-binding domain"/>
    <property type="match status" value="1"/>
</dbReference>
<accession>A0A6N4VGI0</accession>
<dbReference type="InterPro" id="IPR036388">
    <property type="entry name" value="WH-like_DNA-bd_sf"/>
</dbReference>
<evidence type="ECO:0000256" key="4">
    <source>
        <dbReference type="ARBA" id="ARBA00023125"/>
    </source>
</evidence>
<proteinExistence type="predicted"/>
<keyword evidence="8" id="KW-1185">Reference proteome</keyword>
<dbReference type="PRINTS" id="PR00598">
    <property type="entry name" value="HTHMARR"/>
</dbReference>
<feature type="domain" description="HTH marR-type" evidence="6">
    <location>
        <begin position="8"/>
        <end position="138"/>
    </location>
</feature>
<dbReference type="EMBL" id="AP022570">
    <property type="protein sequence ID" value="BBX53741.1"/>
    <property type="molecule type" value="Genomic_DNA"/>
</dbReference>
<evidence type="ECO:0000313" key="7">
    <source>
        <dbReference type="EMBL" id="BBX53741.1"/>
    </source>
</evidence>
<dbReference type="Proteomes" id="UP000466785">
    <property type="component" value="Chromosome"/>
</dbReference>
<evidence type="ECO:0000313" key="8">
    <source>
        <dbReference type="Proteomes" id="UP000466785"/>
    </source>
</evidence>
<protein>
    <submittedName>
        <fullName evidence="7">Putative transcriptional regulator, MarR family protein</fullName>
    </submittedName>
</protein>
<evidence type="ECO:0000256" key="1">
    <source>
        <dbReference type="ARBA" id="ARBA00004496"/>
    </source>
</evidence>
<gene>
    <name evidence="7" type="ORF">MPOR_47670</name>
</gene>
<evidence type="ECO:0000256" key="2">
    <source>
        <dbReference type="ARBA" id="ARBA00022490"/>
    </source>
</evidence>
<dbReference type="FunFam" id="1.10.10.10:FF:000163">
    <property type="entry name" value="MarR family transcriptional regulator"/>
    <property type="match status" value="1"/>
</dbReference>
<name>A0A6N4VGI0_9MYCO</name>
<evidence type="ECO:0000259" key="6">
    <source>
        <dbReference type="PROSITE" id="PS50995"/>
    </source>
</evidence>
<comment type="subcellular location">
    <subcellularLocation>
        <location evidence="1">Cytoplasm</location>
    </subcellularLocation>
</comment>
<dbReference type="InterPro" id="IPR011991">
    <property type="entry name" value="ArsR-like_HTH"/>
</dbReference>
<dbReference type="PANTHER" id="PTHR33164:SF5">
    <property type="entry name" value="ORGANIC HYDROPEROXIDE RESISTANCE TRANSCRIPTIONAL REGULATOR"/>
    <property type="match status" value="1"/>
</dbReference>
<keyword evidence="3" id="KW-0805">Transcription regulation</keyword>
<dbReference type="Pfam" id="PF22381">
    <property type="entry name" value="Staph_reg_Sar_Rot"/>
    <property type="match status" value="1"/>
</dbReference>